<gene>
    <name evidence="2" type="ORF">MSHOH_0654</name>
</gene>
<dbReference type="OrthoDB" id="9937at2157"/>
<dbReference type="InterPro" id="IPR011152">
    <property type="entry name" value="Pesterase_MJ0912"/>
</dbReference>
<dbReference type="GO" id="GO:0005737">
    <property type="term" value="C:cytoplasm"/>
    <property type="evidence" value="ECO:0007669"/>
    <property type="project" value="TreeGrafter"/>
</dbReference>
<dbReference type="STRING" id="1434110.MSHOH_0654"/>
<dbReference type="Gene3D" id="3.60.21.10">
    <property type="match status" value="1"/>
</dbReference>
<dbReference type="SUPFAM" id="SSF56300">
    <property type="entry name" value="Metallo-dependent phosphatases"/>
    <property type="match status" value="1"/>
</dbReference>
<dbReference type="InterPro" id="IPR029052">
    <property type="entry name" value="Metallo-depent_PP-like"/>
</dbReference>
<protein>
    <recommendedName>
        <fullName evidence="1">Calcineurin-like phosphoesterase domain-containing protein</fullName>
    </recommendedName>
</protein>
<evidence type="ECO:0000313" key="2">
    <source>
        <dbReference type="EMBL" id="AKB77137.1"/>
    </source>
</evidence>
<dbReference type="InterPro" id="IPR050126">
    <property type="entry name" value="Ap4A_hydrolase"/>
</dbReference>
<accession>A0A0E3SBG2</accession>
<evidence type="ECO:0000313" key="3">
    <source>
        <dbReference type="Proteomes" id="UP000033101"/>
    </source>
</evidence>
<proteinExistence type="predicted"/>
<name>A0A0E3SBG2_9EURY</name>
<dbReference type="AlphaFoldDB" id="A0A0E3SBG2"/>
<keyword evidence="3" id="KW-1185">Reference proteome</keyword>
<dbReference type="PIRSF" id="PIRSF000883">
    <property type="entry name" value="Pesterase_MJ0912"/>
    <property type="match status" value="1"/>
</dbReference>
<dbReference type="Pfam" id="PF12850">
    <property type="entry name" value="Metallophos_2"/>
    <property type="match status" value="1"/>
</dbReference>
<dbReference type="RefSeq" id="WP_048137392.1">
    <property type="nucleotide sequence ID" value="NZ_CP009516.1"/>
</dbReference>
<dbReference type="HOGENOM" id="CLU_074761_1_1_2"/>
<dbReference type="EMBL" id="CP009516">
    <property type="protein sequence ID" value="AKB77137.1"/>
    <property type="molecule type" value="Genomic_DNA"/>
</dbReference>
<organism evidence="2 3">
    <name type="scientific">Methanosarcina horonobensis HB-1 = JCM 15518</name>
    <dbReference type="NCBI Taxonomy" id="1434110"/>
    <lineage>
        <taxon>Archaea</taxon>
        <taxon>Methanobacteriati</taxon>
        <taxon>Methanobacteriota</taxon>
        <taxon>Stenosarchaea group</taxon>
        <taxon>Methanomicrobia</taxon>
        <taxon>Methanosarcinales</taxon>
        <taxon>Methanosarcinaceae</taxon>
        <taxon>Methanosarcina</taxon>
    </lineage>
</organism>
<dbReference type="PANTHER" id="PTHR42850:SF2">
    <property type="entry name" value="BLL5683 PROTEIN"/>
    <property type="match status" value="1"/>
</dbReference>
<feature type="domain" description="Calcineurin-like phosphoesterase" evidence="1">
    <location>
        <begin position="1"/>
        <end position="196"/>
    </location>
</feature>
<dbReference type="GeneID" id="24829800"/>
<reference evidence="2 3" key="1">
    <citation type="submission" date="2014-07" db="EMBL/GenBank/DDBJ databases">
        <title>Methanogenic archaea and the global carbon cycle.</title>
        <authorList>
            <person name="Henriksen J.R."/>
            <person name="Luke J."/>
            <person name="Reinhart S."/>
            <person name="Benedict M.N."/>
            <person name="Youngblut N.D."/>
            <person name="Metcalf M.E."/>
            <person name="Whitaker R.J."/>
            <person name="Metcalf W.W."/>
        </authorList>
    </citation>
    <scope>NUCLEOTIDE SEQUENCE [LARGE SCALE GENOMIC DNA]</scope>
    <source>
        <strain evidence="2 3">HB-1</strain>
    </source>
</reference>
<dbReference type="PATRIC" id="fig|1434110.4.peg.796"/>
<evidence type="ECO:0000259" key="1">
    <source>
        <dbReference type="Pfam" id="PF12850"/>
    </source>
</evidence>
<dbReference type="GO" id="GO:0016791">
    <property type="term" value="F:phosphatase activity"/>
    <property type="evidence" value="ECO:0007669"/>
    <property type="project" value="TreeGrafter"/>
</dbReference>
<dbReference type="InterPro" id="IPR024654">
    <property type="entry name" value="Calcineurin-like_PHP_lpxH"/>
</dbReference>
<dbReference type="KEGG" id="mhor:MSHOH_0654"/>
<dbReference type="PANTHER" id="PTHR42850">
    <property type="entry name" value="METALLOPHOSPHOESTERASE"/>
    <property type="match status" value="1"/>
</dbReference>
<sequence length="233" mass="26607">MKILLIADIHANFEALQTVFDVPHDRAICLGDIVDYGPDPDKCIEFLQKRSIPTIRGNHDNAVAFKVDCQCGYKYKHLSIATREYTWEVLNELHMEYLKKLPLLIREEIDGKKLYFTHASPRSMFEYIKPETPDEEIKSMIDEATEPVEAEFLVVGHSHIPMNRKFSDLTIINPGSVGQPRDGDIRAGCAVFDTGNGEVEQLRLNYDIDAVCKKIEEQMPHAEELTGILRRGY</sequence>
<dbReference type="Proteomes" id="UP000033101">
    <property type="component" value="Chromosome"/>
</dbReference>